<evidence type="ECO:0000313" key="4">
    <source>
        <dbReference type="Proteomes" id="UP000287188"/>
    </source>
</evidence>
<dbReference type="InterPro" id="IPR000683">
    <property type="entry name" value="Gfo/Idh/MocA-like_OxRdtase_N"/>
</dbReference>
<dbReference type="SUPFAM" id="SSF55347">
    <property type="entry name" value="Glyceraldehyde-3-phosphate dehydrogenase-like, C-terminal domain"/>
    <property type="match status" value="1"/>
</dbReference>
<dbReference type="Proteomes" id="UP000287188">
    <property type="component" value="Unassembled WGS sequence"/>
</dbReference>
<accession>A0A402ARS2</accession>
<dbReference type="SUPFAM" id="SSF51735">
    <property type="entry name" value="NAD(P)-binding Rossmann-fold domains"/>
    <property type="match status" value="1"/>
</dbReference>
<sequence length="383" mass="41812">MGRNVSNRRLRAGIVGGGKGSFIGAVHRVAAELDGQAEVVAGAMSTDPQRAEESARAWFLDRSYASYEEMAEKEANRPDGIDFVIVATPNHMHYPVAKAFLEHGIHVVSDKPMSFSLEEAKEEVALAERSNLIFALTHNYTGYPMVRQARDLVRSGALGEIRKVLVEYIQDWLMGPEENSGNKQAAWRTDPTKSGIAGCVGDIGTHAENLLEFITGQKIASLSADLSTFVQGRQLDDDANMLLRLENGAKGLLTCSQIAAGEENNLSIRVYGTRAGLEWHQMEPNTLLFKQPGQPTQIYRTNGAYTSDAAKAAARTPGGHPEGFYEAFANVYKLAIADIRRVESGEKPLGGYPTVYDGLRGMLFITKSVESSQKGATWVDMKL</sequence>
<evidence type="ECO:0000313" key="3">
    <source>
        <dbReference type="EMBL" id="GCE21798.1"/>
    </source>
</evidence>
<gene>
    <name evidence="3" type="ORF">KDK_55980</name>
</gene>
<dbReference type="Pfam" id="PF22725">
    <property type="entry name" value="GFO_IDH_MocA_C3"/>
    <property type="match status" value="1"/>
</dbReference>
<organism evidence="3 4">
    <name type="scientific">Dictyobacter kobayashii</name>
    <dbReference type="NCBI Taxonomy" id="2014872"/>
    <lineage>
        <taxon>Bacteria</taxon>
        <taxon>Bacillati</taxon>
        <taxon>Chloroflexota</taxon>
        <taxon>Ktedonobacteria</taxon>
        <taxon>Ktedonobacterales</taxon>
        <taxon>Dictyobacteraceae</taxon>
        <taxon>Dictyobacter</taxon>
    </lineage>
</organism>
<name>A0A402ARS2_9CHLR</name>
<comment type="caution">
    <text evidence="3">The sequence shown here is derived from an EMBL/GenBank/DDBJ whole genome shotgun (WGS) entry which is preliminary data.</text>
</comment>
<dbReference type="EMBL" id="BIFS01000001">
    <property type="protein sequence ID" value="GCE21798.1"/>
    <property type="molecule type" value="Genomic_DNA"/>
</dbReference>
<dbReference type="PANTHER" id="PTHR43708:SF3">
    <property type="entry name" value="OXIDOREDUCTASE"/>
    <property type="match status" value="1"/>
</dbReference>
<dbReference type="InterPro" id="IPR036291">
    <property type="entry name" value="NAD(P)-bd_dom_sf"/>
</dbReference>
<dbReference type="GO" id="GO:0000166">
    <property type="term" value="F:nucleotide binding"/>
    <property type="evidence" value="ECO:0007669"/>
    <property type="project" value="InterPro"/>
</dbReference>
<dbReference type="InterPro" id="IPR051317">
    <property type="entry name" value="Gfo/Idh/MocA_oxidoreduct"/>
</dbReference>
<feature type="domain" description="GFO/IDH/MocA-like oxidoreductase" evidence="2">
    <location>
        <begin position="146"/>
        <end position="277"/>
    </location>
</feature>
<dbReference type="Gene3D" id="3.30.360.10">
    <property type="entry name" value="Dihydrodipicolinate Reductase, domain 2"/>
    <property type="match status" value="1"/>
</dbReference>
<dbReference type="InterPro" id="IPR055170">
    <property type="entry name" value="GFO_IDH_MocA-like_dom"/>
</dbReference>
<dbReference type="AlphaFoldDB" id="A0A402ARS2"/>
<protein>
    <submittedName>
        <fullName evidence="3">Oxidoreductase</fullName>
    </submittedName>
</protein>
<dbReference type="PANTHER" id="PTHR43708">
    <property type="entry name" value="CONSERVED EXPRESSED OXIDOREDUCTASE (EUROFUNG)"/>
    <property type="match status" value="1"/>
</dbReference>
<evidence type="ECO:0000259" key="1">
    <source>
        <dbReference type="Pfam" id="PF01408"/>
    </source>
</evidence>
<dbReference type="RefSeq" id="WP_126553698.1">
    <property type="nucleotide sequence ID" value="NZ_BIFS01000001.1"/>
</dbReference>
<evidence type="ECO:0000259" key="2">
    <source>
        <dbReference type="Pfam" id="PF22725"/>
    </source>
</evidence>
<keyword evidence="4" id="KW-1185">Reference proteome</keyword>
<dbReference type="Pfam" id="PF01408">
    <property type="entry name" value="GFO_IDH_MocA"/>
    <property type="match status" value="1"/>
</dbReference>
<reference evidence="4" key="1">
    <citation type="submission" date="2018-12" db="EMBL/GenBank/DDBJ databases">
        <title>Tengunoibacter tsumagoiensis gen. nov., sp. nov., Dictyobacter kobayashii sp. nov., D. alpinus sp. nov., and D. joshuensis sp. nov. and description of Dictyobacteraceae fam. nov. within the order Ktedonobacterales isolated from Tengu-no-mugimeshi.</title>
        <authorList>
            <person name="Wang C.M."/>
            <person name="Zheng Y."/>
            <person name="Sakai Y."/>
            <person name="Toyoda A."/>
            <person name="Minakuchi Y."/>
            <person name="Abe K."/>
            <person name="Yokota A."/>
            <person name="Yabe S."/>
        </authorList>
    </citation>
    <scope>NUCLEOTIDE SEQUENCE [LARGE SCALE GENOMIC DNA]</scope>
    <source>
        <strain evidence="4">Uno11</strain>
    </source>
</reference>
<dbReference type="OrthoDB" id="9815825at2"/>
<feature type="domain" description="Gfo/Idh/MocA-like oxidoreductase N-terminal" evidence="1">
    <location>
        <begin position="11"/>
        <end position="136"/>
    </location>
</feature>
<proteinExistence type="predicted"/>
<dbReference type="Gene3D" id="3.40.50.720">
    <property type="entry name" value="NAD(P)-binding Rossmann-like Domain"/>
    <property type="match status" value="1"/>
</dbReference>